<dbReference type="Gene3D" id="3.40.50.2000">
    <property type="entry name" value="Glycogen Phosphorylase B"/>
    <property type="match status" value="1"/>
</dbReference>
<accession>A0ABQ0QLP4</accession>
<gene>
    <name evidence="3" type="ORF">AA106556_2076</name>
</gene>
<proteinExistence type="predicted"/>
<keyword evidence="4" id="KW-1185">Reference proteome</keyword>
<dbReference type="InterPro" id="IPR051199">
    <property type="entry name" value="LPS_LOS_Heptosyltrfase"/>
</dbReference>
<evidence type="ECO:0000313" key="4">
    <source>
        <dbReference type="Proteomes" id="UP001062443"/>
    </source>
</evidence>
<keyword evidence="2" id="KW-0808">Transferase</keyword>
<dbReference type="EMBL" id="BAQB01000097">
    <property type="protein sequence ID" value="GBR49504.1"/>
    <property type="molecule type" value="Genomic_DNA"/>
</dbReference>
<evidence type="ECO:0000313" key="3">
    <source>
        <dbReference type="EMBL" id="GBR49504.1"/>
    </source>
</evidence>
<keyword evidence="1" id="KW-0328">Glycosyltransferase</keyword>
<protein>
    <recommendedName>
        <fullName evidence="5">Glycosyltransferase</fullName>
    </recommendedName>
</protein>
<dbReference type="SUPFAM" id="SSF53756">
    <property type="entry name" value="UDP-Glycosyltransferase/glycogen phosphorylase"/>
    <property type="match status" value="1"/>
</dbReference>
<organism evidence="3 4">
    <name type="scientific">Neokomagataea tanensis NBRC 106556</name>
    <dbReference type="NCBI Taxonomy" id="1223519"/>
    <lineage>
        <taxon>Bacteria</taxon>
        <taxon>Pseudomonadati</taxon>
        <taxon>Pseudomonadota</taxon>
        <taxon>Alphaproteobacteria</taxon>
        <taxon>Acetobacterales</taxon>
        <taxon>Acetobacteraceae</taxon>
        <taxon>Neokomagataea</taxon>
    </lineage>
</organism>
<dbReference type="Pfam" id="PF01075">
    <property type="entry name" value="Glyco_transf_9"/>
    <property type="match status" value="1"/>
</dbReference>
<reference evidence="3" key="1">
    <citation type="submission" date="2013-04" db="EMBL/GenBank/DDBJ databases">
        <title>The genome sequencing project of 58 acetic acid bacteria.</title>
        <authorList>
            <person name="Okamoto-Kainuma A."/>
            <person name="Ishikawa M."/>
            <person name="Umino S."/>
            <person name="Koizumi Y."/>
            <person name="Shiwa Y."/>
            <person name="Yoshikawa H."/>
            <person name="Matsutani M."/>
            <person name="Matsushita K."/>
        </authorList>
    </citation>
    <scope>NUCLEOTIDE SEQUENCE</scope>
    <source>
        <strain evidence="3">NBRC 106556</strain>
    </source>
</reference>
<dbReference type="PANTHER" id="PTHR30160">
    <property type="entry name" value="TETRAACYLDISACCHARIDE 4'-KINASE-RELATED"/>
    <property type="match status" value="1"/>
</dbReference>
<dbReference type="PANTHER" id="PTHR30160:SF23">
    <property type="match status" value="1"/>
</dbReference>
<name>A0ABQ0QLP4_9PROT</name>
<sequence>MAVMRVLGTRKASGVLADLQGLQAQRDINALALDVLKQIKYGGIDSIHVYSVYITGGLGDALMCSRMVRDLQKRLDNKLSFDIYCQSPQIAEEFFKNIPNFRKCINSDIFHDIKNYYIFAITANQFATFMTENIEYHTLLTYCPDVVNIFCTAQKNRQKIEKYIVHHPFLDGAFADTAVRLGHKRYKYLHDMMGLKYGGDEQAIDVDPDLPLSFGLKPKAYITVHDGWDGNFKIAAQRPTKTVPLEKWTKIISGLKRALPHMTIVQIGGAVGENLQGVDVNLKKKLSFAQSTSILAQSALHIDAETGLVHLAAALGVKSVVMFGPTNVDWFGYPQNANIRPHECGNCWWSNDAWMDACPLDLPNPACTNNIRPDEVVAAAMRLLEASSVDAKPSVLA</sequence>
<evidence type="ECO:0000256" key="2">
    <source>
        <dbReference type="ARBA" id="ARBA00022679"/>
    </source>
</evidence>
<evidence type="ECO:0008006" key="5">
    <source>
        <dbReference type="Google" id="ProtNLM"/>
    </source>
</evidence>
<dbReference type="Proteomes" id="UP001062443">
    <property type="component" value="Unassembled WGS sequence"/>
</dbReference>
<dbReference type="InterPro" id="IPR002201">
    <property type="entry name" value="Glyco_trans_9"/>
</dbReference>
<comment type="caution">
    <text evidence="3">The sequence shown here is derived from an EMBL/GenBank/DDBJ whole genome shotgun (WGS) entry which is preliminary data.</text>
</comment>
<evidence type="ECO:0000256" key="1">
    <source>
        <dbReference type="ARBA" id="ARBA00022676"/>
    </source>
</evidence>